<sequence length="149" mass="16311">MNLVVLTDQHLSTDNIVMTSWSWAKVSMKLGATLQQQNSLCWEKLLIGWVKLIKDDGVHGKSGNATAGVLVRGHKGDWVVDYGCNLGVSLVLEAELQAILDGVKIAWDKRVCQLLVKSDNKIAVDSILGTRKVGTRKVVLKICNGMKRG</sequence>
<accession>A0ABR0MBM2</accession>
<dbReference type="InterPro" id="IPR044730">
    <property type="entry name" value="RNase_H-like_dom_plant"/>
</dbReference>
<keyword evidence="3" id="KW-1185">Reference proteome</keyword>
<dbReference type="InterPro" id="IPR002156">
    <property type="entry name" value="RNaseH_domain"/>
</dbReference>
<dbReference type="PANTHER" id="PTHR47723">
    <property type="entry name" value="OS05G0353850 PROTEIN"/>
    <property type="match status" value="1"/>
</dbReference>
<proteinExistence type="predicted"/>
<evidence type="ECO:0000313" key="2">
    <source>
        <dbReference type="EMBL" id="KAK5770546.1"/>
    </source>
</evidence>
<dbReference type="InterPro" id="IPR012337">
    <property type="entry name" value="RNaseH-like_sf"/>
</dbReference>
<evidence type="ECO:0000313" key="3">
    <source>
        <dbReference type="Proteomes" id="UP001358586"/>
    </source>
</evidence>
<feature type="domain" description="RNase H type-1" evidence="1">
    <location>
        <begin position="56"/>
        <end position="134"/>
    </location>
</feature>
<reference evidence="2 3" key="1">
    <citation type="submission" date="2023-03" db="EMBL/GenBank/DDBJ databases">
        <title>WGS of Gossypium arboreum.</title>
        <authorList>
            <person name="Yu D."/>
        </authorList>
    </citation>
    <scope>NUCLEOTIDE SEQUENCE [LARGE SCALE GENOMIC DNA]</scope>
    <source>
        <tissue evidence="2">Leaf</tissue>
    </source>
</reference>
<dbReference type="Gene3D" id="3.30.420.10">
    <property type="entry name" value="Ribonuclease H-like superfamily/Ribonuclease H"/>
    <property type="match status" value="1"/>
</dbReference>
<organism evidence="2 3">
    <name type="scientific">Gossypium arboreum</name>
    <name type="common">Tree cotton</name>
    <name type="synonym">Gossypium nanking</name>
    <dbReference type="NCBI Taxonomy" id="29729"/>
    <lineage>
        <taxon>Eukaryota</taxon>
        <taxon>Viridiplantae</taxon>
        <taxon>Streptophyta</taxon>
        <taxon>Embryophyta</taxon>
        <taxon>Tracheophyta</taxon>
        <taxon>Spermatophyta</taxon>
        <taxon>Magnoliopsida</taxon>
        <taxon>eudicotyledons</taxon>
        <taxon>Gunneridae</taxon>
        <taxon>Pentapetalae</taxon>
        <taxon>rosids</taxon>
        <taxon>malvids</taxon>
        <taxon>Malvales</taxon>
        <taxon>Malvaceae</taxon>
        <taxon>Malvoideae</taxon>
        <taxon>Gossypium</taxon>
    </lineage>
</organism>
<comment type="caution">
    <text evidence="2">The sequence shown here is derived from an EMBL/GenBank/DDBJ whole genome shotgun (WGS) entry which is preliminary data.</text>
</comment>
<dbReference type="InterPro" id="IPR053151">
    <property type="entry name" value="RNase_H-like"/>
</dbReference>
<dbReference type="EMBL" id="JARKNE010000013">
    <property type="protein sequence ID" value="KAK5770546.1"/>
    <property type="molecule type" value="Genomic_DNA"/>
</dbReference>
<dbReference type="Proteomes" id="UP001358586">
    <property type="component" value="Chromosome 13"/>
</dbReference>
<dbReference type="CDD" id="cd06222">
    <property type="entry name" value="RNase_H_like"/>
    <property type="match status" value="1"/>
</dbReference>
<dbReference type="SUPFAM" id="SSF53098">
    <property type="entry name" value="Ribonuclease H-like"/>
    <property type="match status" value="1"/>
</dbReference>
<dbReference type="InterPro" id="IPR036397">
    <property type="entry name" value="RNaseH_sf"/>
</dbReference>
<evidence type="ECO:0000259" key="1">
    <source>
        <dbReference type="Pfam" id="PF13456"/>
    </source>
</evidence>
<dbReference type="PANTHER" id="PTHR47723:SF19">
    <property type="entry name" value="POLYNUCLEOTIDYL TRANSFERASE, RIBONUCLEASE H-LIKE SUPERFAMILY PROTEIN"/>
    <property type="match status" value="1"/>
</dbReference>
<protein>
    <recommendedName>
        <fullName evidence="1">RNase H type-1 domain-containing protein</fullName>
    </recommendedName>
</protein>
<name>A0ABR0MBM2_GOSAR</name>
<dbReference type="Pfam" id="PF13456">
    <property type="entry name" value="RVT_3"/>
    <property type="match status" value="1"/>
</dbReference>
<gene>
    <name evidence="2" type="ORF">PVK06_046697</name>
</gene>